<evidence type="ECO:0000256" key="1">
    <source>
        <dbReference type="ARBA" id="ARBA00006479"/>
    </source>
</evidence>
<dbReference type="PANTHER" id="PTHR18964">
    <property type="entry name" value="ROK (REPRESSOR, ORF, KINASE) FAMILY"/>
    <property type="match status" value="1"/>
</dbReference>
<dbReference type="Pfam" id="PF00480">
    <property type="entry name" value="ROK"/>
    <property type="match status" value="1"/>
</dbReference>
<proteinExistence type="inferred from homology"/>
<dbReference type="EMBL" id="FQXN01000003">
    <property type="protein sequence ID" value="SHH39684.1"/>
    <property type="molecule type" value="Genomic_DNA"/>
</dbReference>
<keyword evidence="4" id="KW-1185">Reference proteome</keyword>
<dbReference type="InterPro" id="IPR000600">
    <property type="entry name" value="ROK"/>
</dbReference>
<dbReference type="Gene3D" id="1.10.10.10">
    <property type="entry name" value="Winged helix-like DNA-binding domain superfamily/Winged helix DNA-binding domain"/>
    <property type="match status" value="1"/>
</dbReference>
<keyword evidence="3" id="KW-0418">Kinase</keyword>
<dbReference type="AlphaFoldDB" id="A0A1M5SMF0"/>
<dbReference type="GO" id="GO:0016301">
    <property type="term" value="F:kinase activity"/>
    <property type="evidence" value="ECO:0007669"/>
    <property type="project" value="UniProtKB-KW"/>
</dbReference>
<dbReference type="InterPro" id="IPR043129">
    <property type="entry name" value="ATPase_NBD"/>
</dbReference>
<dbReference type="InterPro" id="IPR036388">
    <property type="entry name" value="WH-like_DNA-bd_sf"/>
</dbReference>
<evidence type="ECO:0000256" key="2">
    <source>
        <dbReference type="SAM" id="Coils"/>
    </source>
</evidence>
<organism evidence="3 4">
    <name type="scientific">Thermosipho atlanticus DSM 15807</name>
    <dbReference type="NCBI Taxonomy" id="1123380"/>
    <lineage>
        <taxon>Bacteria</taxon>
        <taxon>Thermotogati</taxon>
        <taxon>Thermotogota</taxon>
        <taxon>Thermotogae</taxon>
        <taxon>Thermotogales</taxon>
        <taxon>Fervidobacteriaceae</taxon>
        <taxon>Thermosipho</taxon>
    </lineage>
</organism>
<dbReference type="OrthoDB" id="9796533at2"/>
<dbReference type="STRING" id="1123380.SAMN02745199_0959"/>
<dbReference type="SUPFAM" id="SSF46785">
    <property type="entry name" value="Winged helix' DNA-binding domain"/>
    <property type="match status" value="1"/>
</dbReference>
<dbReference type="Proteomes" id="UP000242592">
    <property type="component" value="Unassembled WGS sequence"/>
</dbReference>
<dbReference type="Gene3D" id="3.30.420.40">
    <property type="match status" value="2"/>
</dbReference>
<dbReference type="RefSeq" id="WP_073072817.1">
    <property type="nucleotide sequence ID" value="NZ_FQXN01000003.1"/>
</dbReference>
<dbReference type="InterPro" id="IPR036390">
    <property type="entry name" value="WH_DNA-bd_sf"/>
</dbReference>
<accession>A0A1M5SMF0</accession>
<keyword evidence="2" id="KW-0175">Coiled coil</keyword>
<comment type="similarity">
    <text evidence="1">Belongs to the ROK (NagC/XylR) family.</text>
</comment>
<gene>
    <name evidence="3" type="ORF">SAMN02745199_0959</name>
</gene>
<name>A0A1M5SMF0_9BACT</name>
<evidence type="ECO:0000313" key="3">
    <source>
        <dbReference type="EMBL" id="SHH39684.1"/>
    </source>
</evidence>
<sequence>MKLTNYKKILLNLLFKEKVYRNELINTLKITPSSLTYILNNLKKNKYISIFQENQRIAGRPKHFVKLYKDNWKSIGVRVGRESLGLTVFNGYFEELEKISIKLTKSDIGNENLPKVIKKIINKISSKEDIVAVGIAFSGKIIKNKVYSNILNLKDFEPKNIIKTLIPNATITIINDVEAIATEEFVKHGGKKILVINYGTGIGACFYESHGIYEKSERKVIELGHFHAGGSERCYCGLVGCLETVASDYANLKKYKYKNLNIKEFISNQENYENDLNEMRNLYKSYRKKAEELYKDTFDYLAIFISNMIKLLTPEKIILSGEGVSKWFVQNLEKKISSISLNPISITFSGLRNNIEYGASIDALREHILKLKF</sequence>
<reference evidence="4" key="1">
    <citation type="submission" date="2016-11" db="EMBL/GenBank/DDBJ databases">
        <authorList>
            <person name="Varghese N."/>
            <person name="Submissions S."/>
        </authorList>
    </citation>
    <scope>NUCLEOTIDE SEQUENCE [LARGE SCALE GENOMIC DNA]</scope>
    <source>
        <strain evidence="4">DSM 15807</strain>
    </source>
</reference>
<feature type="coiled-coil region" evidence="2">
    <location>
        <begin position="262"/>
        <end position="296"/>
    </location>
</feature>
<protein>
    <submittedName>
        <fullName evidence="3">Sugar kinase of the NBD/HSP70 family, may contain an N-terminal HTH domain</fullName>
    </submittedName>
</protein>
<dbReference type="PANTHER" id="PTHR18964:SF149">
    <property type="entry name" value="BIFUNCTIONAL UDP-N-ACETYLGLUCOSAMINE 2-EPIMERASE_N-ACETYLMANNOSAMINE KINASE"/>
    <property type="match status" value="1"/>
</dbReference>
<dbReference type="SUPFAM" id="SSF53067">
    <property type="entry name" value="Actin-like ATPase domain"/>
    <property type="match status" value="1"/>
</dbReference>
<evidence type="ECO:0000313" key="4">
    <source>
        <dbReference type="Proteomes" id="UP000242592"/>
    </source>
</evidence>
<keyword evidence="3" id="KW-0808">Transferase</keyword>